<dbReference type="Pfam" id="PF10021">
    <property type="entry name" value="PARG_cat_microb"/>
    <property type="match status" value="1"/>
</dbReference>
<organism evidence="3 4">
    <name type="scientific">Prorocentrum cordatum</name>
    <dbReference type="NCBI Taxonomy" id="2364126"/>
    <lineage>
        <taxon>Eukaryota</taxon>
        <taxon>Sar</taxon>
        <taxon>Alveolata</taxon>
        <taxon>Dinophyceae</taxon>
        <taxon>Prorocentrales</taxon>
        <taxon>Prorocentraceae</taxon>
        <taxon>Prorocentrum</taxon>
    </lineage>
</organism>
<evidence type="ECO:0000259" key="2">
    <source>
        <dbReference type="Pfam" id="PF10021"/>
    </source>
</evidence>
<feature type="domain" description="Microbial-type PARG catalytic" evidence="2">
    <location>
        <begin position="77"/>
        <end position="172"/>
    </location>
</feature>
<name>A0ABN9T5E1_9DINO</name>
<keyword evidence="4" id="KW-1185">Reference proteome</keyword>
<dbReference type="NCBIfam" id="TIGR02452">
    <property type="entry name" value="TIGR02452 family protein"/>
    <property type="match status" value="1"/>
</dbReference>
<dbReference type="InterPro" id="IPR019261">
    <property type="entry name" value="PARG_cat_microbial"/>
</dbReference>
<protein>
    <recommendedName>
        <fullName evidence="2">Microbial-type PARG catalytic domain-containing protein</fullName>
    </recommendedName>
</protein>
<evidence type="ECO:0000313" key="4">
    <source>
        <dbReference type="Proteomes" id="UP001189429"/>
    </source>
</evidence>
<dbReference type="InterPro" id="IPR043472">
    <property type="entry name" value="Macro_dom-like"/>
</dbReference>
<dbReference type="InterPro" id="IPR012664">
    <property type="entry name" value="CHP02452"/>
</dbReference>
<dbReference type="EMBL" id="CAUYUJ010014360">
    <property type="protein sequence ID" value="CAK0840230.1"/>
    <property type="molecule type" value="Genomic_DNA"/>
</dbReference>
<reference evidence="3" key="1">
    <citation type="submission" date="2023-10" db="EMBL/GenBank/DDBJ databases">
        <authorList>
            <person name="Chen Y."/>
            <person name="Shah S."/>
            <person name="Dougan E. K."/>
            <person name="Thang M."/>
            <person name="Chan C."/>
        </authorList>
    </citation>
    <scope>NUCLEOTIDE SEQUENCE [LARGE SCALE GENOMIC DNA]</scope>
</reference>
<evidence type="ECO:0000313" key="3">
    <source>
        <dbReference type="EMBL" id="CAK0840230.1"/>
    </source>
</evidence>
<proteinExistence type="predicted"/>
<comment type="caution">
    <text evidence="3">The sequence shown here is derived from an EMBL/GenBank/DDBJ whole genome shotgun (WGS) entry which is preliminary data.</text>
</comment>
<feature type="region of interest" description="Disordered" evidence="1">
    <location>
        <begin position="1"/>
        <end position="23"/>
    </location>
</feature>
<dbReference type="PANTHER" id="PTHR35596">
    <property type="entry name" value="DUF2263 DOMAIN-CONTAINING PROTEIN"/>
    <property type="match status" value="1"/>
</dbReference>
<dbReference type="Gene3D" id="3.40.220.10">
    <property type="entry name" value="Leucine Aminopeptidase, subunit E, domain 1"/>
    <property type="match status" value="1"/>
</dbReference>
<dbReference type="SUPFAM" id="SSF52949">
    <property type="entry name" value="Macro domain-like"/>
    <property type="match status" value="1"/>
</dbReference>
<accession>A0ABN9T5E1</accession>
<dbReference type="Proteomes" id="UP001189429">
    <property type="component" value="Unassembled WGS sequence"/>
</dbReference>
<gene>
    <name evidence="3" type="ORF">PCOR1329_LOCUS35718</name>
</gene>
<dbReference type="PANTHER" id="PTHR35596:SF1">
    <property type="entry name" value="MICROBIAL-TYPE PARG CATALYTIC DOMAIN-CONTAINING PROTEIN"/>
    <property type="match status" value="1"/>
</dbReference>
<sequence length="331" mass="36065">MGSQASRPDCQSPRDGHGSPPLLCPEGWTADRVLVSDRVPDSGDSVGLAAGIAQARARRDYSALKSLLRQVAESNYKLRRRWQTARTVPVSHAQCMEFAGKGHNSPNLSFSTMSTADALLHFGRQRGAVVCGLNFANGETAGGGYKKGATAQEEDLCRRVPTLYSALFQAEKAGLYPFGPSTCWFGCRPEKYADVLYTSDLVVAREGEEGGFALLPEHRQARVSLVSAAAPNVKFKSEVSNPALIYRAIQSIFIAPVMIEPHVNTLVLGAWGCGAFGGDPAQISDMFTQALVHDNLGHPYREVHFAIPPGKNCDVFLEHFRRHKLKVRILK</sequence>
<evidence type="ECO:0000256" key="1">
    <source>
        <dbReference type="SAM" id="MobiDB-lite"/>
    </source>
</evidence>